<reference evidence="1 2" key="1">
    <citation type="submission" date="2017-12" db="EMBL/GenBank/DDBJ databases">
        <title>Comparative genomics of Botrytis spp.</title>
        <authorList>
            <person name="Valero-Jimenez C.A."/>
            <person name="Tapia P."/>
            <person name="Veloso J."/>
            <person name="Silva-Moreno E."/>
            <person name="Staats M."/>
            <person name="Valdes J.H."/>
            <person name="Van Kan J.A.L."/>
        </authorList>
    </citation>
    <scope>NUCLEOTIDE SEQUENCE [LARGE SCALE GENOMIC DNA]</scope>
    <source>
        <strain evidence="1 2">Be9601</strain>
    </source>
</reference>
<dbReference type="PROSITE" id="PS51257">
    <property type="entry name" value="PROKAR_LIPOPROTEIN"/>
    <property type="match status" value="1"/>
</dbReference>
<comment type="caution">
    <text evidence="1">The sequence shown here is derived from an EMBL/GenBank/DDBJ whole genome shotgun (WGS) entry which is preliminary data.</text>
</comment>
<evidence type="ECO:0000313" key="2">
    <source>
        <dbReference type="Proteomes" id="UP000297229"/>
    </source>
</evidence>
<dbReference type="Proteomes" id="UP000297229">
    <property type="component" value="Unassembled WGS sequence"/>
</dbReference>
<protein>
    <submittedName>
        <fullName evidence="1">Uncharacterized protein</fullName>
    </submittedName>
</protein>
<proteinExistence type="predicted"/>
<gene>
    <name evidence="1" type="ORF">BELL_0434g00100</name>
</gene>
<dbReference type="EMBL" id="PQXM01000432">
    <property type="protein sequence ID" value="TGO72629.1"/>
    <property type="molecule type" value="Genomic_DNA"/>
</dbReference>
<sequence>MTQMIRVHHTMSLCTAYWASLSGCNFAAPGLVVRGACPKGSMVLYKRKELIVDGEPVPDFRDSSDKSHDHCVNINQCFTSIAISQRADQWSSDVRNISQTW</sequence>
<dbReference type="AlphaFoldDB" id="A0A4Z1JFZ6"/>
<evidence type="ECO:0000313" key="1">
    <source>
        <dbReference type="EMBL" id="TGO72629.1"/>
    </source>
</evidence>
<name>A0A4Z1JFZ6_9HELO</name>
<organism evidence="1 2">
    <name type="scientific">Botrytis elliptica</name>
    <dbReference type="NCBI Taxonomy" id="278938"/>
    <lineage>
        <taxon>Eukaryota</taxon>
        <taxon>Fungi</taxon>
        <taxon>Dikarya</taxon>
        <taxon>Ascomycota</taxon>
        <taxon>Pezizomycotina</taxon>
        <taxon>Leotiomycetes</taxon>
        <taxon>Helotiales</taxon>
        <taxon>Sclerotiniaceae</taxon>
        <taxon>Botrytis</taxon>
    </lineage>
</organism>
<keyword evidence="2" id="KW-1185">Reference proteome</keyword>
<accession>A0A4Z1JFZ6</accession>